<dbReference type="InterPro" id="IPR038508">
    <property type="entry name" value="ArfGAP_dom_sf"/>
</dbReference>
<comment type="caution">
    <text evidence="8">The sequence shown here is derived from an EMBL/GenBank/DDBJ whole genome shotgun (WGS) entry which is preliminary data.</text>
</comment>
<dbReference type="PROSITE" id="PS50115">
    <property type="entry name" value="ARFGAP"/>
    <property type="match status" value="1"/>
</dbReference>
<dbReference type="SMART" id="SM00105">
    <property type="entry name" value="ArfGap"/>
    <property type="match status" value="1"/>
</dbReference>
<dbReference type="SUPFAM" id="SSF57863">
    <property type="entry name" value="ArfGap/RecO-like zinc finger"/>
    <property type="match status" value="1"/>
</dbReference>
<evidence type="ECO:0000313" key="9">
    <source>
        <dbReference type="Proteomes" id="UP000759537"/>
    </source>
</evidence>
<dbReference type="Proteomes" id="UP000759537">
    <property type="component" value="Unassembled WGS sequence"/>
</dbReference>
<dbReference type="GO" id="GO:0000139">
    <property type="term" value="C:Golgi membrane"/>
    <property type="evidence" value="ECO:0007669"/>
    <property type="project" value="TreeGrafter"/>
</dbReference>
<accession>A0A9P5N2I4</accession>
<feature type="region of interest" description="Disordered" evidence="6">
    <location>
        <begin position="125"/>
        <end position="201"/>
    </location>
</feature>
<keyword evidence="9" id="KW-1185">Reference proteome</keyword>
<evidence type="ECO:0000256" key="6">
    <source>
        <dbReference type="SAM" id="MobiDB-lite"/>
    </source>
</evidence>
<dbReference type="Gene3D" id="1.10.220.150">
    <property type="entry name" value="Arf GTPase activating protein"/>
    <property type="match status" value="1"/>
</dbReference>
<dbReference type="OrthoDB" id="983479at2759"/>
<keyword evidence="3 5" id="KW-0863">Zinc-finger</keyword>
<dbReference type="EMBL" id="WHVB01000003">
    <property type="protein sequence ID" value="KAF8484646.1"/>
    <property type="molecule type" value="Genomic_DNA"/>
</dbReference>
<dbReference type="InterPro" id="IPR037278">
    <property type="entry name" value="ARFGAP/RecO"/>
</dbReference>
<keyword evidence="1" id="KW-0343">GTPase activation</keyword>
<evidence type="ECO:0000256" key="2">
    <source>
        <dbReference type="ARBA" id="ARBA00022723"/>
    </source>
</evidence>
<dbReference type="PANTHER" id="PTHR46395:SF1">
    <property type="entry name" value="ADP-RIBOSYLATION FACTOR GTPASE-ACTIVATING PROTEIN 1"/>
    <property type="match status" value="1"/>
</dbReference>
<sequence length="428" mass="45873">MDQSIARRTLQELIKRDDLKNRSCVDCGNPNPQWASLSFAVFICLQCAGIHRGFGVHISFVRSVSMDTWQEDQVRRMKIGGNGPFVAFLQSYTPVEQGGYKEGMSAHDKYHSWAAAQYREKLDADLQDRQWSPSAPPEGFTAPRSGLGTSGSRPSSAQGLRKSRASARTSTGLASRTDSASPSLSYSNPASPDSNDGIPTDQKAANEAYFSSLGSLNSSRPDDLPPSLGGRYQGFGNTPDPPADSQHPSYGLTSRDAPSLSELQENPMAALSKGWSLFSSAVVGASRAVSENVIQPGVERVTDPTLHATVRGYVGEAGRRAGEVGSSVNQWGKTQLGVDVAEQLGGVVDSVRDTVGGPARSGYSSVYAGGSREVETSALYDHDDDDFFSEYHGTGDRHSETTSAPGTKATGERGKRSGGWDEEDWKEF</sequence>
<name>A0A9P5N2I4_9AGAM</name>
<organism evidence="8 9">
    <name type="scientific">Russula ochroleuca</name>
    <dbReference type="NCBI Taxonomy" id="152965"/>
    <lineage>
        <taxon>Eukaryota</taxon>
        <taxon>Fungi</taxon>
        <taxon>Dikarya</taxon>
        <taxon>Basidiomycota</taxon>
        <taxon>Agaricomycotina</taxon>
        <taxon>Agaricomycetes</taxon>
        <taxon>Russulales</taxon>
        <taxon>Russulaceae</taxon>
        <taxon>Russula</taxon>
    </lineage>
</organism>
<evidence type="ECO:0000256" key="1">
    <source>
        <dbReference type="ARBA" id="ARBA00022468"/>
    </source>
</evidence>
<evidence type="ECO:0000256" key="5">
    <source>
        <dbReference type="PROSITE-ProRule" id="PRU00288"/>
    </source>
</evidence>
<dbReference type="PANTHER" id="PTHR46395">
    <property type="entry name" value="ADP-RIBOSYLATION FACTOR GTPASE-ACTIVATING PROTEIN 1"/>
    <property type="match status" value="1"/>
</dbReference>
<dbReference type="GO" id="GO:0005096">
    <property type="term" value="F:GTPase activator activity"/>
    <property type="evidence" value="ECO:0007669"/>
    <property type="project" value="UniProtKB-KW"/>
</dbReference>
<feature type="compositionally biased region" description="Basic and acidic residues" evidence="6">
    <location>
        <begin position="410"/>
        <end position="419"/>
    </location>
</feature>
<dbReference type="InterPro" id="IPR001164">
    <property type="entry name" value="ArfGAP_dom"/>
</dbReference>
<protein>
    <submittedName>
        <fullName evidence="8">ArfGap-domain-containing protein</fullName>
    </submittedName>
</protein>
<gene>
    <name evidence="8" type="ORF">DFH94DRAFT_715026</name>
</gene>
<evidence type="ECO:0000313" key="8">
    <source>
        <dbReference type="EMBL" id="KAF8484646.1"/>
    </source>
</evidence>
<keyword evidence="4" id="KW-0862">Zinc</keyword>
<dbReference type="Pfam" id="PF01412">
    <property type="entry name" value="ArfGap"/>
    <property type="match status" value="1"/>
</dbReference>
<dbReference type="AlphaFoldDB" id="A0A9P5N2I4"/>
<reference evidence="8" key="1">
    <citation type="submission" date="2019-10" db="EMBL/GenBank/DDBJ databases">
        <authorList>
            <consortium name="DOE Joint Genome Institute"/>
            <person name="Kuo A."/>
            <person name="Miyauchi S."/>
            <person name="Kiss E."/>
            <person name="Drula E."/>
            <person name="Kohler A."/>
            <person name="Sanchez-Garcia M."/>
            <person name="Andreopoulos B."/>
            <person name="Barry K.W."/>
            <person name="Bonito G."/>
            <person name="Buee M."/>
            <person name="Carver A."/>
            <person name="Chen C."/>
            <person name="Cichocki N."/>
            <person name="Clum A."/>
            <person name="Culley D."/>
            <person name="Crous P.W."/>
            <person name="Fauchery L."/>
            <person name="Girlanda M."/>
            <person name="Hayes R."/>
            <person name="Keri Z."/>
            <person name="LaButti K."/>
            <person name="Lipzen A."/>
            <person name="Lombard V."/>
            <person name="Magnuson J."/>
            <person name="Maillard F."/>
            <person name="Morin E."/>
            <person name="Murat C."/>
            <person name="Nolan M."/>
            <person name="Ohm R."/>
            <person name="Pangilinan J."/>
            <person name="Pereira M."/>
            <person name="Perotto S."/>
            <person name="Peter M."/>
            <person name="Riley R."/>
            <person name="Sitrit Y."/>
            <person name="Stielow B."/>
            <person name="Szollosi G."/>
            <person name="Zifcakova L."/>
            <person name="Stursova M."/>
            <person name="Spatafora J.W."/>
            <person name="Tedersoo L."/>
            <person name="Vaario L.-M."/>
            <person name="Yamada A."/>
            <person name="Yan M."/>
            <person name="Wang P."/>
            <person name="Xu J."/>
            <person name="Bruns T."/>
            <person name="Baldrian P."/>
            <person name="Vilgalys R."/>
            <person name="Henrissat B."/>
            <person name="Grigoriev I.V."/>
            <person name="Hibbett D."/>
            <person name="Nagy L.G."/>
            <person name="Martin F.M."/>
        </authorList>
    </citation>
    <scope>NUCLEOTIDE SEQUENCE</scope>
    <source>
        <strain evidence="8">Prilba</strain>
    </source>
</reference>
<dbReference type="GO" id="GO:0030100">
    <property type="term" value="P:regulation of endocytosis"/>
    <property type="evidence" value="ECO:0007669"/>
    <property type="project" value="TreeGrafter"/>
</dbReference>
<evidence type="ECO:0000259" key="7">
    <source>
        <dbReference type="PROSITE" id="PS50115"/>
    </source>
</evidence>
<dbReference type="CDD" id="cd08830">
    <property type="entry name" value="ArfGap_ArfGap1"/>
    <property type="match status" value="1"/>
</dbReference>
<evidence type="ECO:0000256" key="3">
    <source>
        <dbReference type="ARBA" id="ARBA00022771"/>
    </source>
</evidence>
<proteinExistence type="predicted"/>
<reference evidence="8" key="2">
    <citation type="journal article" date="2020" name="Nat. Commun.">
        <title>Large-scale genome sequencing of mycorrhizal fungi provides insights into the early evolution of symbiotic traits.</title>
        <authorList>
            <person name="Miyauchi S."/>
            <person name="Kiss E."/>
            <person name="Kuo A."/>
            <person name="Drula E."/>
            <person name="Kohler A."/>
            <person name="Sanchez-Garcia M."/>
            <person name="Morin E."/>
            <person name="Andreopoulos B."/>
            <person name="Barry K.W."/>
            <person name="Bonito G."/>
            <person name="Buee M."/>
            <person name="Carver A."/>
            <person name="Chen C."/>
            <person name="Cichocki N."/>
            <person name="Clum A."/>
            <person name="Culley D."/>
            <person name="Crous P.W."/>
            <person name="Fauchery L."/>
            <person name="Girlanda M."/>
            <person name="Hayes R.D."/>
            <person name="Keri Z."/>
            <person name="LaButti K."/>
            <person name="Lipzen A."/>
            <person name="Lombard V."/>
            <person name="Magnuson J."/>
            <person name="Maillard F."/>
            <person name="Murat C."/>
            <person name="Nolan M."/>
            <person name="Ohm R.A."/>
            <person name="Pangilinan J."/>
            <person name="Pereira M.F."/>
            <person name="Perotto S."/>
            <person name="Peter M."/>
            <person name="Pfister S."/>
            <person name="Riley R."/>
            <person name="Sitrit Y."/>
            <person name="Stielow J.B."/>
            <person name="Szollosi G."/>
            <person name="Zifcakova L."/>
            <person name="Stursova M."/>
            <person name="Spatafora J.W."/>
            <person name="Tedersoo L."/>
            <person name="Vaario L.M."/>
            <person name="Yamada A."/>
            <person name="Yan M."/>
            <person name="Wang P."/>
            <person name="Xu J."/>
            <person name="Bruns T."/>
            <person name="Baldrian P."/>
            <person name="Vilgalys R."/>
            <person name="Dunand C."/>
            <person name="Henrissat B."/>
            <person name="Grigoriev I.V."/>
            <person name="Hibbett D."/>
            <person name="Nagy L.G."/>
            <person name="Martin F.M."/>
        </authorList>
    </citation>
    <scope>NUCLEOTIDE SEQUENCE</scope>
    <source>
        <strain evidence="8">Prilba</strain>
    </source>
</reference>
<dbReference type="PRINTS" id="PR00405">
    <property type="entry name" value="REVINTRACTNG"/>
</dbReference>
<feature type="region of interest" description="Disordered" evidence="6">
    <location>
        <begin position="389"/>
        <end position="428"/>
    </location>
</feature>
<feature type="compositionally biased region" description="Polar residues" evidence="6">
    <location>
        <begin position="166"/>
        <end position="194"/>
    </location>
</feature>
<feature type="domain" description="Arf-GAP" evidence="7">
    <location>
        <begin position="7"/>
        <end position="131"/>
    </location>
</feature>
<feature type="region of interest" description="Disordered" evidence="6">
    <location>
        <begin position="213"/>
        <end position="257"/>
    </location>
</feature>
<dbReference type="GO" id="GO:0008270">
    <property type="term" value="F:zinc ion binding"/>
    <property type="evidence" value="ECO:0007669"/>
    <property type="project" value="UniProtKB-KW"/>
</dbReference>
<keyword evidence="2" id="KW-0479">Metal-binding</keyword>
<dbReference type="GO" id="GO:0032012">
    <property type="term" value="P:regulation of ARF protein signal transduction"/>
    <property type="evidence" value="ECO:0007669"/>
    <property type="project" value="TreeGrafter"/>
</dbReference>
<evidence type="ECO:0000256" key="4">
    <source>
        <dbReference type="ARBA" id="ARBA00022833"/>
    </source>
</evidence>